<dbReference type="VEuPathDB" id="FungiDB:VP01_1766g3"/>
<gene>
    <name evidence="1" type="ORF">VP01_1766g3</name>
</gene>
<protein>
    <submittedName>
        <fullName evidence="1">Uncharacterized protein</fullName>
    </submittedName>
</protein>
<dbReference type="Proteomes" id="UP000037035">
    <property type="component" value="Unassembled WGS sequence"/>
</dbReference>
<name>A0A0L6VEY4_9BASI</name>
<comment type="caution">
    <text evidence="1">The sequence shown here is derived from an EMBL/GenBank/DDBJ whole genome shotgun (WGS) entry which is preliminary data.</text>
</comment>
<proteinExistence type="predicted"/>
<organism evidence="1 2">
    <name type="scientific">Puccinia sorghi</name>
    <dbReference type="NCBI Taxonomy" id="27349"/>
    <lineage>
        <taxon>Eukaryota</taxon>
        <taxon>Fungi</taxon>
        <taxon>Dikarya</taxon>
        <taxon>Basidiomycota</taxon>
        <taxon>Pucciniomycotina</taxon>
        <taxon>Pucciniomycetes</taxon>
        <taxon>Pucciniales</taxon>
        <taxon>Pucciniaceae</taxon>
        <taxon>Puccinia</taxon>
    </lineage>
</organism>
<accession>A0A0L6VEY4</accession>
<keyword evidence="2" id="KW-1185">Reference proteome</keyword>
<evidence type="ECO:0000313" key="1">
    <source>
        <dbReference type="EMBL" id="KNZ59289.1"/>
    </source>
</evidence>
<dbReference type="EMBL" id="LAVV01006577">
    <property type="protein sequence ID" value="KNZ59289.1"/>
    <property type="molecule type" value="Genomic_DNA"/>
</dbReference>
<reference evidence="1 2" key="1">
    <citation type="submission" date="2015-08" db="EMBL/GenBank/DDBJ databases">
        <title>Next Generation Sequencing and Analysis of the Genome of Puccinia sorghi L Schw, the Causal Agent of Maize Common Rust.</title>
        <authorList>
            <person name="Rochi L."/>
            <person name="Burguener G."/>
            <person name="Darino M."/>
            <person name="Turjanski A."/>
            <person name="Kreff E."/>
            <person name="Dieguez M.J."/>
            <person name="Sacco F."/>
        </authorList>
    </citation>
    <scope>NUCLEOTIDE SEQUENCE [LARGE SCALE GENOMIC DNA]</scope>
    <source>
        <strain evidence="1 2">RO10H11247</strain>
    </source>
</reference>
<dbReference type="AlphaFoldDB" id="A0A0L6VEY4"/>
<evidence type="ECO:0000313" key="2">
    <source>
        <dbReference type="Proteomes" id="UP000037035"/>
    </source>
</evidence>
<sequence>MRTDSVHLGPSSRWDSCKDSFPTLSRTAQCTFVCNDNGKLRDAKTGWCMRPFPSHPEERHLAVLAAADPSFKDRFSCNHTSVYNRPTMSRWCCTATQPHRKQRQFMYD</sequence>